<dbReference type="eggNOG" id="COG1216">
    <property type="taxonomic scope" value="Bacteria"/>
</dbReference>
<keyword evidence="3" id="KW-1185">Reference proteome</keyword>
<dbReference type="HOGENOM" id="CLU_033536_9_0_0"/>
<name>C7NDP5_LEPBD</name>
<dbReference type="STRING" id="523794.Lebu_2155"/>
<gene>
    <name evidence="2" type="ordered locus">Lebu_2155</name>
</gene>
<dbReference type="InterPro" id="IPR050256">
    <property type="entry name" value="Glycosyltransferase_2"/>
</dbReference>
<dbReference type="InterPro" id="IPR029044">
    <property type="entry name" value="Nucleotide-diphossugar_trans"/>
</dbReference>
<dbReference type="RefSeq" id="WP_015770344.1">
    <property type="nucleotide sequence ID" value="NC_013192.1"/>
</dbReference>
<dbReference type="KEGG" id="lba:Lebu_2155"/>
<organism evidence="2 3">
    <name type="scientific">Leptotrichia buccalis (strain ATCC 14201 / DSM 1135 / JCM 12969 / NCTC 10249 / C-1013-b)</name>
    <dbReference type="NCBI Taxonomy" id="523794"/>
    <lineage>
        <taxon>Bacteria</taxon>
        <taxon>Fusobacteriati</taxon>
        <taxon>Fusobacteriota</taxon>
        <taxon>Fusobacteriia</taxon>
        <taxon>Fusobacteriales</taxon>
        <taxon>Leptotrichiaceae</taxon>
        <taxon>Leptotrichia</taxon>
    </lineage>
</organism>
<dbReference type="AlphaFoldDB" id="C7NDP5"/>
<dbReference type="EMBL" id="CP001685">
    <property type="protein sequence ID" value="ACV40009.1"/>
    <property type="molecule type" value="Genomic_DNA"/>
</dbReference>
<evidence type="ECO:0000259" key="1">
    <source>
        <dbReference type="Pfam" id="PF00535"/>
    </source>
</evidence>
<dbReference type="GO" id="GO:0016740">
    <property type="term" value="F:transferase activity"/>
    <property type="evidence" value="ECO:0007669"/>
    <property type="project" value="UniProtKB-KW"/>
</dbReference>
<dbReference type="PANTHER" id="PTHR48090:SF7">
    <property type="entry name" value="RFBJ PROTEIN"/>
    <property type="match status" value="1"/>
</dbReference>
<dbReference type="Pfam" id="PF00535">
    <property type="entry name" value="Glycos_transf_2"/>
    <property type="match status" value="1"/>
</dbReference>
<evidence type="ECO:0000313" key="3">
    <source>
        <dbReference type="Proteomes" id="UP000001910"/>
    </source>
</evidence>
<sequence length="234" mass="27491">MKMSIIIPCYNEEKNIPLILEKFKKIIKTEDIEIILVNNGSTDNSAEVLKELLPNYEFARNVNVDVNQGYGYGIVQGLKEAKGEFIGWLHADLQTDPNDALKAYKLLEENNWNKNIYIKGRRRKRKLGDKFFSMGMSIFETFYLGKILTEINAQPNIFHKNFFKEWKNPPKDFSLDLYALYMAKKLKLKIRRINVIFPKRLYGKSSWNTGLKSKIKLSKRTLEFSKNLKRRNIK</sequence>
<dbReference type="Proteomes" id="UP000001910">
    <property type="component" value="Chromosome"/>
</dbReference>
<dbReference type="CDD" id="cd04179">
    <property type="entry name" value="DPM_DPG-synthase_like"/>
    <property type="match status" value="1"/>
</dbReference>
<dbReference type="OrthoDB" id="9810303at2"/>
<dbReference type="Gene3D" id="3.90.550.10">
    <property type="entry name" value="Spore Coat Polysaccharide Biosynthesis Protein SpsA, Chain A"/>
    <property type="match status" value="1"/>
</dbReference>
<proteinExistence type="predicted"/>
<dbReference type="SUPFAM" id="SSF53448">
    <property type="entry name" value="Nucleotide-diphospho-sugar transferases"/>
    <property type="match status" value="1"/>
</dbReference>
<protein>
    <submittedName>
        <fullName evidence="2">Glycosyl transferase family 2</fullName>
    </submittedName>
</protein>
<evidence type="ECO:0000313" key="2">
    <source>
        <dbReference type="EMBL" id="ACV40009.1"/>
    </source>
</evidence>
<feature type="domain" description="Glycosyltransferase 2-like" evidence="1">
    <location>
        <begin position="4"/>
        <end position="111"/>
    </location>
</feature>
<dbReference type="PANTHER" id="PTHR48090">
    <property type="entry name" value="UNDECAPRENYL-PHOSPHATE 4-DEOXY-4-FORMAMIDO-L-ARABINOSE TRANSFERASE-RELATED"/>
    <property type="match status" value="1"/>
</dbReference>
<keyword evidence="2" id="KW-0808">Transferase</keyword>
<dbReference type="SMR" id="C7NDP5"/>
<reference evidence="2 3" key="1">
    <citation type="journal article" date="2009" name="Stand. Genomic Sci.">
        <title>Complete genome sequence of Leptotrichia buccalis type strain (C-1013-b).</title>
        <authorList>
            <person name="Ivanova N."/>
            <person name="Gronow S."/>
            <person name="Lapidus A."/>
            <person name="Copeland A."/>
            <person name="Glavina Del Rio T."/>
            <person name="Nolan M."/>
            <person name="Lucas S."/>
            <person name="Chen F."/>
            <person name="Tice H."/>
            <person name="Cheng J.F."/>
            <person name="Saunders E."/>
            <person name="Bruce D."/>
            <person name="Goodwin L."/>
            <person name="Brettin T."/>
            <person name="Detter J.C."/>
            <person name="Han C."/>
            <person name="Pitluck S."/>
            <person name="Mikhailova N."/>
            <person name="Pati A."/>
            <person name="Mavrommatis K."/>
            <person name="Chen A."/>
            <person name="Palaniappan K."/>
            <person name="Land M."/>
            <person name="Hauser L."/>
            <person name="Chang Y.J."/>
            <person name="Jeffries C.D."/>
            <person name="Chain P."/>
            <person name="Rohde C."/>
            <person name="Goker M."/>
            <person name="Bristow J."/>
            <person name="Eisen J.A."/>
            <person name="Markowitz V."/>
            <person name="Hugenholtz P."/>
            <person name="Kyrpides N.C."/>
            <person name="Klenk H.P."/>
        </authorList>
    </citation>
    <scope>NUCLEOTIDE SEQUENCE [LARGE SCALE GENOMIC DNA]</scope>
    <source>
        <strain evidence="3">ATCC 14201 / DSM 1135 / JCM 12969 / NCTC 10249 / C-1013-b</strain>
    </source>
</reference>
<dbReference type="InterPro" id="IPR001173">
    <property type="entry name" value="Glyco_trans_2-like"/>
</dbReference>
<accession>C7NDP5</accession>
<dbReference type="CAZy" id="GT2">
    <property type="family name" value="Glycosyltransferase Family 2"/>
</dbReference>